<organism evidence="2">
    <name type="scientific">Anopheles darlingi</name>
    <name type="common">Mosquito</name>
    <dbReference type="NCBI Taxonomy" id="43151"/>
    <lineage>
        <taxon>Eukaryota</taxon>
        <taxon>Metazoa</taxon>
        <taxon>Ecdysozoa</taxon>
        <taxon>Arthropoda</taxon>
        <taxon>Hexapoda</taxon>
        <taxon>Insecta</taxon>
        <taxon>Pterygota</taxon>
        <taxon>Neoptera</taxon>
        <taxon>Endopterygota</taxon>
        <taxon>Diptera</taxon>
        <taxon>Nematocera</taxon>
        <taxon>Culicoidea</taxon>
        <taxon>Culicidae</taxon>
        <taxon>Anophelinae</taxon>
        <taxon>Anopheles</taxon>
    </lineage>
</organism>
<evidence type="ECO:0000259" key="1">
    <source>
        <dbReference type="PROSITE" id="PS51029"/>
    </source>
</evidence>
<dbReference type="SMART" id="SM00595">
    <property type="entry name" value="MADF"/>
    <property type="match status" value="1"/>
</dbReference>
<dbReference type="Pfam" id="PF10545">
    <property type="entry name" value="MADF_DNA_bdg"/>
    <property type="match status" value="1"/>
</dbReference>
<dbReference type="VEuPathDB" id="VectorBase:ADAC002095"/>
<name>W5JP16_ANODA</name>
<dbReference type="Proteomes" id="UP000000673">
    <property type="component" value="Unassembled WGS sequence"/>
</dbReference>
<dbReference type="VEuPathDB" id="VectorBase:ADAR2_006955"/>
<dbReference type="EnsemblMetazoa" id="ADAC002095-RA">
    <property type="protein sequence ID" value="ADAC002095-PA"/>
    <property type="gene ID" value="ADAC002095"/>
</dbReference>
<reference evidence="2" key="2">
    <citation type="submission" date="2010-05" db="EMBL/GenBank/DDBJ databases">
        <authorList>
            <person name="Almeida L.G."/>
            <person name="Nicolas M.F."/>
            <person name="Souza R.C."/>
            <person name="Vasconcelos A.T.R."/>
        </authorList>
    </citation>
    <scope>NUCLEOTIDE SEQUENCE</scope>
</reference>
<keyword evidence="4" id="KW-1185">Reference proteome</keyword>
<dbReference type="PANTHER" id="PTHR21505">
    <property type="entry name" value="MADF DOMAIN-CONTAINING PROTEIN-RELATED"/>
    <property type="match status" value="1"/>
</dbReference>
<dbReference type="PROSITE" id="PS51029">
    <property type="entry name" value="MADF"/>
    <property type="match status" value="1"/>
</dbReference>
<evidence type="ECO:0000313" key="2">
    <source>
        <dbReference type="EMBL" id="ETN66127.1"/>
    </source>
</evidence>
<reference evidence="2 4" key="1">
    <citation type="journal article" date="2010" name="BMC Genomics">
        <title>Combination of measures distinguishes pre-miRNAs from other stem-loops in the genome of the newly sequenced Anopheles darlingi.</title>
        <authorList>
            <person name="Mendes N.D."/>
            <person name="Freitas A.T."/>
            <person name="Vasconcelos A.T."/>
            <person name="Sagot M.F."/>
        </authorList>
    </citation>
    <scope>NUCLEOTIDE SEQUENCE</scope>
</reference>
<dbReference type="STRING" id="43151.W5JP16"/>
<dbReference type="EMBL" id="ADMH02000519">
    <property type="protein sequence ID" value="ETN66127.1"/>
    <property type="molecule type" value="Genomic_DNA"/>
</dbReference>
<reference evidence="2" key="3">
    <citation type="journal article" date="2013" name="Nucleic Acids Res.">
        <title>The genome of Anopheles darlingi, the main neotropical malaria vector.</title>
        <authorList>
            <person name="Marinotti O."/>
            <person name="Cerqueira G.C."/>
            <person name="de Almeida L.G."/>
            <person name="Ferro M.I."/>
            <person name="Loreto E.L."/>
            <person name="Zaha A."/>
            <person name="Teixeira S.M."/>
            <person name="Wespiser A.R."/>
            <person name="Almeida E Silva A."/>
            <person name="Schlindwein A.D."/>
            <person name="Pacheco A.C."/>
            <person name="Silva A.L."/>
            <person name="Graveley B.R."/>
            <person name="Walenz B.P."/>
            <person name="Lima Bde A."/>
            <person name="Ribeiro C.A."/>
            <person name="Nunes-Silva C.G."/>
            <person name="de Carvalho C.R."/>
            <person name="Soares C.M."/>
            <person name="de Menezes C.B."/>
            <person name="Matiolli C."/>
            <person name="Caffrey D."/>
            <person name="Araujo D.A."/>
            <person name="de Oliveira D.M."/>
            <person name="Golenbock D."/>
            <person name="Grisard E.C."/>
            <person name="Fantinatti-Garboggini F."/>
            <person name="de Carvalho F.M."/>
            <person name="Barcellos F.G."/>
            <person name="Prosdocimi F."/>
            <person name="May G."/>
            <person name="Azevedo Junior G.M."/>
            <person name="Guimaraes G.M."/>
            <person name="Goldman G.H."/>
            <person name="Padilha I.Q."/>
            <person name="Batista Jda S."/>
            <person name="Ferro J.A."/>
            <person name="Ribeiro J.M."/>
            <person name="Fietto J.L."/>
            <person name="Dabbas K.M."/>
            <person name="Cerdeira L."/>
            <person name="Agnez-Lima L.F."/>
            <person name="Brocchi M."/>
            <person name="de Carvalho M.O."/>
            <person name="Teixeira Mde M."/>
            <person name="Diniz Maia Mde M."/>
            <person name="Goldman M.H."/>
            <person name="Cruz Schneider M.P."/>
            <person name="Felipe M.S."/>
            <person name="Hungria M."/>
            <person name="Nicolas M.F."/>
            <person name="Pereira M."/>
            <person name="Montes M.A."/>
            <person name="Cantao M.E."/>
            <person name="Vincentz M."/>
            <person name="Rafael M.S."/>
            <person name="Silverman N."/>
            <person name="Stoco P.H."/>
            <person name="Souza R.C."/>
            <person name="Vicentini R."/>
            <person name="Gazzinelli R.T."/>
            <person name="Neves Rde O."/>
            <person name="Silva R."/>
            <person name="Astolfi-Filho S."/>
            <person name="Maciel T.E."/>
            <person name="Urmenyi T.P."/>
            <person name="Tadei W.P."/>
            <person name="Camargo E.P."/>
            <person name="de Vasconcelos A.T."/>
        </authorList>
    </citation>
    <scope>NUCLEOTIDE SEQUENCE</scope>
</reference>
<accession>W5JP16</accession>
<feature type="domain" description="MADF" evidence="1">
    <location>
        <begin position="18"/>
        <end position="104"/>
    </location>
</feature>
<dbReference type="HOGENOM" id="CLU_1349895_0_0_1"/>
<sequence length="203" mass="23565">MDTHYNERFSWSRELIFRLIDELKANPLLWHQGHEDFKKRKKKGAVLQRIGNKLQLPAKLVRFKIDVLKTQFHKYRRTIERDGAQHKKMWFAYQRLSFLANSGPTDACAHSEDNEIVTKREVPSPITEEEQTTMSTFIPPDKPTIIQQNDNHWIPSPVHQSPVPESSAIVIEGLLKVIADGTHIRRTWPEAMASFQDGTLTEQ</sequence>
<proteinExistence type="predicted"/>
<dbReference type="AlphaFoldDB" id="W5JP16"/>
<protein>
    <recommendedName>
        <fullName evidence="1">MADF domain-containing protein</fullName>
    </recommendedName>
</protein>
<evidence type="ECO:0000313" key="3">
    <source>
        <dbReference type="EnsemblMetazoa" id="ADAC002095-PA"/>
    </source>
</evidence>
<dbReference type="FunCoup" id="W5JP16">
    <property type="interactions" value="7"/>
</dbReference>
<reference evidence="3" key="4">
    <citation type="submission" date="2015-06" db="UniProtKB">
        <authorList>
            <consortium name="EnsemblMetazoa"/>
        </authorList>
    </citation>
    <scope>IDENTIFICATION</scope>
</reference>
<evidence type="ECO:0000313" key="4">
    <source>
        <dbReference type="Proteomes" id="UP000000673"/>
    </source>
</evidence>
<dbReference type="InterPro" id="IPR006578">
    <property type="entry name" value="MADF-dom"/>
</dbReference>
<gene>
    <name evidence="2" type="ORF">AND_002095</name>
</gene>
<dbReference type="PANTHER" id="PTHR21505:SF12">
    <property type="entry name" value="MADF DOMAIN-CONTAINING PROTEIN-RELATED"/>
    <property type="match status" value="1"/>
</dbReference>